<protein>
    <recommendedName>
        <fullName evidence="3">Histidine kinase/HSP90-like ATPase domain-containing protein</fullName>
    </recommendedName>
</protein>
<reference evidence="1 2" key="1">
    <citation type="submission" date="2020-05" db="EMBL/GenBank/DDBJ databases">
        <authorList>
            <person name="Mo P."/>
        </authorList>
    </citation>
    <scope>NUCLEOTIDE SEQUENCE [LARGE SCALE GENOMIC DNA]</scope>
    <source>
        <strain evidence="1 2">Gen01</strain>
    </source>
</reference>
<name>A0A6M6JDE5_9PSEU</name>
<dbReference type="Gene3D" id="3.30.565.10">
    <property type="entry name" value="Histidine kinase-like ATPase, C-terminal domain"/>
    <property type="match status" value="1"/>
</dbReference>
<organism evidence="1 2">
    <name type="scientific">Pseudonocardia broussonetiae</name>
    <dbReference type="NCBI Taxonomy" id="2736640"/>
    <lineage>
        <taxon>Bacteria</taxon>
        <taxon>Bacillati</taxon>
        <taxon>Actinomycetota</taxon>
        <taxon>Actinomycetes</taxon>
        <taxon>Pseudonocardiales</taxon>
        <taxon>Pseudonocardiaceae</taxon>
        <taxon>Pseudonocardia</taxon>
    </lineage>
</organism>
<dbReference type="KEGG" id="pbro:HOP40_04200"/>
<keyword evidence="2" id="KW-1185">Reference proteome</keyword>
<sequence>MADVTVKVDPQHLQKLARPTQQVAAISELTWNGLDADATLVEVMFDRIDLQGIGTILVVDNGFGIEHSLCSSAFSSLGGSWKPRLA</sequence>
<dbReference type="SUPFAM" id="SSF55874">
    <property type="entry name" value="ATPase domain of HSP90 chaperone/DNA topoisomerase II/histidine kinase"/>
    <property type="match status" value="1"/>
</dbReference>
<dbReference type="Pfam" id="PF13589">
    <property type="entry name" value="HATPase_c_3"/>
    <property type="match status" value="1"/>
</dbReference>
<gene>
    <name evidence="1" type="ORF">HOP40_04200</name>
</gene>
<dbReference type="RefSeq" id="WP_172154814.1">
    <property type="nucleotide sequence ID" value="NZ_CP053564.1"/>
</dbReference>
<evidence type="ECO:0008006" key="3">
    <source>
        <dbReference type="Google" id="ProtNLM"/>
    </source>
</evidence>
<dbReference type="Proteomes" id="UP000505377">
    <property type="component" value="Chromosome"/>
</dbReference>
<dbReference type="EMBL" id="CP053564">
    <property type="protein sequence ID" value="QJY45123.1"/>
    <property type="molecule type" value="Genomic_DNA"/>
</dbReference>
<accession>A0A6M6JDE5</accession>
<evidence type="ECO:0000313" key="1">
    <source>
        <dbReference type="EMBL" id="QJY45123.1"/>
    </source>
</evidence>
<evidence type="ECO:0000313" key="2">
    <source>
        <dbReference type="Proteomes" id="UP000505377"/>
    </source>
</evidence>
<dbReference type="InterPro" id="IPR036890">
    <property type="entry name" value="HATPase_C_sf"/>
</dbReference>
<dbReference type="AlphaFoldDB" id="A0A6M6JDE5"/>
<proteinExistence type="predicted"/>